<keyword evidence="3" id="KW-0813">Transport</keyword>
<evidence type="ECO:0000256" key="4">
    <source>
        <dbReference type="ARBA" id="ARBA00022490"/>
    </source>
</evidence>
<sequence length="356" mass="40541">MGEIHLFYLVSLSFQYRDRDLCARFSIPEGKKLHRLGIRPCTQFSHSFLESKDRDLCARLSLRFSIPEGKKLRRLEHTNLTKPKLLICREIEAEEACYLRLKRVISDHFCSFADVEIIHNIDKLEKLVNEGNYYGAQQMYKSLGTRYVAAERFSEALDLLQSGACIQLAQGQVICGAELAFLFAETLEKGKIPYDDETLDRVKKIYDKFPRVALPSNLGDDDDMQKLSEAMGAATIHVDGCSSFLKAAIRWSAVFGPNGYGSPELHNMLAEYIYSESPEVDMAKVTYHFVRGNDPKKLASTIVNFMGKCYPGEDDMAIARAILRLEPEFVEHPRPELAFYYGYGSQSYCNTFYTGY</sequence>
<comment type="similarity">
    <text evidence="2">Belongs to the GET4 family.</text>
</comment>
<dbReference type="GO" id="GO:0005829">
    <property type="term" value="C:cytosol"/>
    <property type="evidence" value="ECO:0007669"/>
    <property type="project" value="UniProtKB-SubCell"/>
</dbReference>
<evidence type="ECO:0000256" key="2">
    <source>
        <dbReference type="ARBA" id="ARBA00005351"/>
    </source>
</evidence>
<comment type="subcellular location">
    <subcellularLocation>
        <location evidence="1">Cytoplasm</location>
        <location evidence="1">Cytosol</location>
    </subcellularLocation>
</comment>
<dbReference type="Proteomes" id="UP000634136">
    <property type="component" value="Unassembled WGS sequence"/>
</dbReference>
<protein>
    <submittedName>
        <fullName evidence="5">Golgi to ER traffic protein 4-like protein</fullName>
    </submittedName>
</protein>
<organism evidence="5 6">
    <name type="scientific">Senna tora</name>
    <dbReference type="NCBI Taxonomy" id="362788"/>
    <lineage>
        <taxon>Eukaryota</taxon>
        <taxon>Viridiplantae</taxon>
        <taxon>Streptophyta</taxon>
        <taxon>Embryophyta</taxon>
        <taxon>Tracheophyta</taxon>
        <taxon>Spermatophyta</taxon>
        <taxon>Magnoliopsida</taxon>
        <taxon>eudicotyledons</taxon>
        <taxon>Gunneridae</taxon>
        <taxon>Pentapetalae</taxon>
        <taxon>rosids</taxon>
        <taxon>fabids</taxon>
        <taxon>Fabales</taxon>
        <taxon>Fabaceae</taxon>
        <taxon>Caesalpinioideae</taxon>
        <taxon>Cassia clade</taxon>
        <taxon>Senna</taxon>
    </lineage>
</organism>
<evidence type="ECO:0000313" key="5">
    <source>
        <dbReference type="EMBL" id="KAF7811896.1"/>
    </source>
</evidence>
<dbReference type="GO" id="GO:0045048">
    <property type="term" value="P:protein insertion into ER membrane"/>
    <property type="evidence" value="ECO:0007669"/>
    <property type="project" value="InterPro"/>
</dbReference>
<dbReference type="EMBL" id="JAAIUW010000010">
    <property type="protein sequence ID" value="KAF7811896.1"/>
    <property type="molecule type" value="Genomic_DNA"/>
</dbReference>
<dbReference type="Gene3D" id="1.25.40.10">
    <property type="entry name" value="Tetratricopeptide repeat domain"/>
    <property type="match status" value="1"/>
</dbReference>
<keyword evidence="6" id="KW-1185">Reference proteome</keyword>
<dbReference type="PANTHER" id="PTHR12875">
    <property type="entry name" value="GOLGI TO ER TRAFFIC PROTEIN 4 HOMOLOG"/>
    <property type="match status" value="1"/>
</dbReference>
<evidence type="ECO:0000256" key="1">
    <source>
        <dbReference type="ARBA" id="ARBA00004514"/>
    </source>
</evidence>
<evidence type="ECO:0000256" key="3">
    <source>
        <dbReference type="ARBA" id="ARBA00022448"/>
    </source>
</evidence>
<dbReference type="InterPro" id="IPR011990">
    <property type="entry name" value="TPR-like_helical_dom_sf"/>
</dbReference>
<gene>
    <name evidence="5" type="ORF">G2W53_032872</name>
</gene>
<evidence type="ECO:0000313" key="6">
    <source>
        <dbReference type="Proteomes" id="UP000634136"/>
    </source>
</evidence>
<dbReference type="PANTHER" id="PTHR12875:SF0">
    <property type="entry name" value="GOLGI TO ER TRAFFIC PROTEIN 4 HOMOLOG"/>
    <property type="match status" value="1"/>
</dbReference>
<comment type="caution">
    <text evidence="5">The sequence shown here is derived from an EMBL/GenBank/DDBJ whole genome shotgun (WGS) entry which is preliminary data.</text>
</comment>
<dbReference type="OrthoDB" id="10252405at2759"/>
<accession>A0A834WAJ0</accession>
<dbReference type="FunFam" id="1.25.40.10:FF:000060">
    <property type="entry name" value="Golgi to ER traffic protein 4 homolog"/>
    <property type="match status" value="1"/>
</dbReference>
<name>A0A834WAJ0_9FABA</name>
<keyword evidence="4" id="KW-0963">Cytoplasm</keyword>
<reference evidence="5" key="1">
    <citation type="submission" date="2020-09" db="EMBL/GenBank/DDBJ databases">
        <title>Genome-Enabled Discovery of Anthraquinone Biosynthesis in Senna tora.</title>
        <authorList>
            <person name="Kang S.-H."/>
            <person name="Pandey R.P."/>
            <person name="Lee C.-M."/>
            <person name="Sim J.-S."/>
            <person name="Jeong J.-T."/>
            <person name="Choi B.-S."/>
            <person name="Jung M."/>
            <person name="Ginzburg D."/>
            <person name="Zhao K."/>
            <person name="Won S.Y."/>
            <person name="Oh T.-J."/>
            <person name="Yu Y."/>
            <person name="Kim N.-H."/>
            <person name="Lee O.R."/>
            <person name="Lee T.-H."/>
            <person name="Bashyal P."/>
            <person name="Kim T.-S."/>
            <person name="Lee W.-H."/>
            <person name="Kawkins C."/>
            <person name="Kim C.-K."/>
            <person name="Kim J.S."/>
            <person name="Ahn B.O."/>
            <person name="Rhee S.Y."/>
            <person name="Sohng J.K."/>
        </authorList>
    </citation>
    <scope>NUCLEOTIDE SEQUENCE</scope>
    <source>
        <tissue evidence="5">Leaf</tissue>
    </source>
</reference>
<proteinExistence type="inferred from homology"/>
<dbReference type="InterPro" id="IPR007317">
    <property type="entry name" value="GET4"/>
</dbReference>
<dbReference type="Pfam" id="PF04190">
    <property type="entry name" value="GET4"/>
    <property type="match status" value="1"/>
</dbReference>
<dbReference type="AlphaFoldDB" id="A0A834WAJ0"/>